<dbReference type="PANTHER" id="PTHR47331">
    <property type="entry name" value="PHD-TYPE DOMAIN-CONTAINING PROTEIN"/>
    <property type="match status" value="1"/>
</dbReference>
<dbReference type="EnsemblMetazoa" id="AALFPA23_006693.R8762">
    <property type="protein sequence ID" value="AALFPA23_006693.P8762"/>
    <property type="gene ID" value="AALFPA23_006693"/>
</dbReference>
<reference evidence="2" key="2">
    <citation type="submission" date="2025-05" db="UniProtKB">
        <authorList>
            <consortium name="EnsemblMetazoa"/>
        </authorList>
    </citation>
    <scope>IDENTIFICATION</scope>
    <source>
        <strain evidence="2">Foshan</strain>
    </source>
</reference>
<dbReference type="InterPro" id="IPR012337">
    <property type="entry name" value="RNaseH-like_sf"/>
</dbReference>
<evidence type="ECO:0000313" key="2">
    <source>
        <dbReference type="EnsemblMetazoa" id="AALFPA23_006693.P8762"/>
    </source>
</evidence>
<dbReference type="GeneID" id="134290589"/>
<dbReference type="InterPro" id="IPR041588">
    <property type="entry name" value="Integrase_H2C2"/>
</dbReference>
<dbReference type="RefSeq" id="XP_062713739.1">
    <property type="nucleotide sequence ID" value="XM_062857755.1"/>
</dbReference>
<keyword evidence="3" id="KW-1185">Reference proteome</keyword>
<dbReference type="PANTHER" id="PTHR47331:SF1">
    <property type="entry name" value="GAG-LIKE PROTEIN"/>
    <property type="match status" value="1"/>
</dbReference>
<dbReference type="Proteomes" id="UP000069940">
    <property type="component" value="Unassembled WGS sequence"/>
</dbReference>
<dbReference type="CDD" id="cd01644">
    <property type="entry name" value="RT_pepA17"/>
    <property type="match status" value="1"/>
</dbReference>
<dbReference type="Gene3D" id="1.10.340.70">
    <property type="match status" value="1"/>
</dbReference>
<organism evidence="2 3">
    <name type="scientific">Aedes albopictus</name>
    <name type="common">Asian tiger mosquito</name>
    <name type="synonym">Stegomyia albopicta</name>
    <dbReference type="NCBI Taxonomy" id="7160"/>
    <lineage>
        <taxon>Eukaryota</taxon>
        <taxon>Metazoa</taxon>
        <taxon>Ecdysozoa</taxon>
        <taxon>Arthropoda</taxon>
        <taxon>Hexapoda</taxon>
        <taxon>Insecta</taxon>
        <taxon>Pterygota</taxon>
        <taxon>Neoptera</taxon>
        <taxon>Endopterygota</taxon>
        <taxon>Diptera</taxon>
        <taxon>Nematocera</taxon>
        <taxon>Culicoidea</taxon>
        <taxon>Culicidae</taxon>
        <taxon>Culicinae</taxon>
        <taxon>Aedini</taxon>
        <taxon>Aedes</taxon>
        <taxon>Stegomyia</taxon>
    </lineage>
</organism>
<dbReference type="Pfam" id="PF17921">
    <property type="entry name" value="Integrase_H2C2"/>
    <property type="match status" value="1"/>
</dbReference>
<proteinExistence type="predicted"/>
<dbReference type="InterPro" id="IPR008042">
    <property type="entry name" value="Retrotrans_Pao"/>
</dbReference>
<dbReference type="InterPro" id="IPR036397">
    <property type="entry name" value="RNaseH_sf"/>
</dbReference>
<dbReference type="SUPFAM" id="SSF53098">
    <property type="entry name" value="Ribonuclease H-like"/>
    <property type="match status" value="1"/>
</dbReference>
<accession>A0ABM1Y871</accession>
<reference evidence="3" key="1">
    <citation type="journal article" date="2015" name="Proc. Natl. Acad. Sci. U.S.A.">
        <title>Genome sequence of the Asian Tiger mosquito, Aedes albopictus, reveals insights into its biology, genetics, and evolution.</title>
        <authorList>
            <person name="Chen X.G."/>
            <person name="Jiang X."/>
            <person name="Gu J."/>
            <person name="Xu M."/>
            <person name="Wu Y."/>
            <person name="Deng Y."/>
            <person name="Zhang C."/>
            <person name="Bonizzoni M."/>
            <person name="Dermauw W."/>
            <person name="Vontas J."/>
            <person name="Armbruster P."/>
            <person name="Huang X."/>
            <person name="Yang Y."/>
            <person name="Zhang H."/>
            <person name="He W."/>
            <person name="Peng H."/>
            <person name="Liu Y."/>
            <person name="Wu K."/>
            <person name="Chen J."/>
            <person name="Lirakis M."/>
            <person name="Topalis P."/>
            <person name="Van Leeuwen T."/>
            <person name="Hall A.B."/>
            <person name="Jiang X."/>
            <person name="Thorpe C."/>
            <person name="Mueller R.L."/>
            <person name="Sun C."/>
            <person name="Waterhouse R.M."/>
            <person name="Yan G."/>
            <person name="Tu Z.J."/>
            <person name="Fang X."/>
            <person name="James A.A."/>
        </authorList>
    </citation>
    <scope>NUCLEOTIDE SEQUENCE [LARGE SCALE GENOMIC DNA]</scope>
    <source>
        <strain evidence="3">Foshan</strain>
    </source>
</reference>
<sequence length="1229" mass="139840">MPFGTERLHSRECPSDKTCRKCQRWHHTLLHDDGALHQDTRSNVSLPAETAVRPPVPDVLAQPTEVQENPTAVDQPVSTTCSSNFAKTSKTVLLLTAVVQVFDKKNQPHPCRVLLDNGSQINIDRWDIPDGVILADPTFHTPDKVDLLIGVELFFDILKPSQINLADNLPLLRETHFGWIVSGVIVEPQVANVSVQQANHASVDDIEKMMQQFWQIEEVPNVSKLSTEEMATEAHFLSTYHRDANGRFIVRLPFKDNLDQLDSCRTLALKRFLMLEKRLVRNSDLQQQYVEFLREYEALGHCHEIHEAEDPPNQLAYYMPHHAVLRPSSSSTKCRVVFDASAKFSPSELSLNDVLQVGPVIQNDLYFIILRFRKYKIAFSGDVSKMYRQVVHAKEDRRFLRIFWRPHPSQPLRVLELCTVTYGTASAPFLATRCLMQLVEEDGGAFPIASRIVKEETYIDDVLSGADSLDDAIDAQRQLNELLNRGGFPIHKWCSNSQEFLEHIPEEDREKKLPMEERGVNEAIKVLGLMWDPSADTLFIANHPKPTTAADQQRVTKRVMYSEIAKFFDPLGLVSPVIVLAKLLAQRLWKLKTGWDDLVDEATAQEWQELQASLSHLHRIGIPRCVTFGGVVAYELHGFSDASTVAYGACIYLRSLFSDGSAKLRILTSKSKLVPLHDLSIPRKELCAALLLTRLARKVVPALDMSFREIVLWCDSTIVLAWIQKPLNQLELFVRNRIAVIQEHTGDYRWEYVRSQQNPADIVSRGQLPEALKNNTLWWNGPEYLHKAEYEVVSPEPVPEDELPELKGVTATTAVSIDAFQFFSRFSCFRTIQRIMGYVLRFVGNCRKPPTQRVTSLHLTVGELPRSTEVIIHVIQFVHLADEIQRVVDNEPCKKLANLRPVYVDGLLRVGGRLDRSLLPFESRHPIILPDKEPVVRLLVRQMHVELLHVGQTGLMNAIRQRYWLLNARSTIRLVTRKCVRCFRVSPTNTSQLMGNLPTARIVISPPFAVTGVDYAGPFLIRQGVRRPALIKAYVSVYVCMTTKAVHLEAVSDLSTDAFLSSLKRFLGRRGMVQQLHSDNATNFRGAHHELNELFRQFHDQQSVKTIEDFCRSREIEWHFIPPDAPEFGGLWEAAVKSAKTHLKRIVGTVKLTFEELTTVLVEIDAVLNSRPLFTISNDPADPLVITPAHYLIGRPLTAIAEPSLENVKVTRLTRWQHLQLMREHFWRS</sequence>
<feature type="domain" description="Integrase catalytic" evidence="1">
    <location>
        <begin position="1003"/>
        <end position="1196"/>
    </location>
</feature>
<name>A0ABM1Y871_AEDAL</name>
<protein>
    <recommendedName>
        <fullName evidence="1">Integrase catalytic domain-containing protein</fullName>
    </recommendedName>
</protein>
<dbReference type="Gene3D" id="3.30.420.10">
    <property type="entry name" value="Ribonuclease H-like superfamily/Ribonuclease H"/>
    <property type="match status" value="1"/>
</dbReference>
<dbReference type="SUPFAM" id="SSF56672">
    <property type="entry name" value="DNA/RNA polymerases"/>
    <property type="match status" value="1"/>
</dbReference>
<dbReference type="Pfam" id="PF05380">
    <property type="entry name" value="Peptidase_A17"/>
    <property type="match status" value="1"/>
</dbReference>
<dbReference type="PROSITE" id="PS50994">
    <property type="entry name" value="INTEGRASE"/>
    <property type="match status" value="1"/>
</dbReference>
<evidence type="ECO:0000313" key="3">
    <source>
        <dbReference type="Proteomes" id="UP000069940"/>
    </source>
</evidence>
<evidence type="ECO:0000259" key="1">
    <source>
        <dbReference type="PROSITE" id="PS50994"/>
    </source>
</evidence>
<dbReference type="InterPro" id="IPR043502">
    <property type="entry name" value="DNA/RNA_pol_sf"/>
</dbReference>
<dbReference type="InterPro" id="IPR001584">
    <property type="entry name" value="Integrase_cat-core"/>
</dbReference>